<dbReference type="GO" id="GO:0004519">
    <property type="term" value="F:endonuclease activity"/>
    <property type="evidence" value="ECO:0007669"/>
    <property type="project" value="UniProtKB-KW"/>
</dbReference>
<dbReference type="Gene3D" id="3.30.420.10">
    <property type="entry name" value="Ribonuclease H-like superfamily/Ribonuclease H"/>
    <property type="match status" value="1"/>
</dbReference>
<dbReference type="PANTHER" id="PTHR41694">
    <property type="entry name" value="ENDOGENOUS RETROVIRUS GROUP K MEMBER POL PROTEIN"/>
    <property type="match status" value="1"/>
</dbReference>
<proteinExistence type="predicted"/>
<reference evidence="7 8" key="1">
    <citation type="submission" date="2019-09" db="EMBL/GenBank/DDBJ databases">
        <title>Bird 10,000 Genomes (B10K) Project - Family phase.</title>
        <authorList>
            <person name="Zhang G."/>
        </authorList>
    </citation>
    <scope>NUCLEOTIDE SEQUENCE [LARGE SCALE GENOMIC DNA]</scope>
    <source>
        <strain evidence="7">B10K-DU-001-71</strain>
        <tissue evidence="7">Muscle</tissue>
    </source>
</reference>
<evidence type="ECO:0000256" key="2">
    <source>
        <dbReference type="ARBA" id="ARBA00022695"/>
    </source>
</evidence>
<feature type="non-terminal residue" evidence="7">
    <location>
        <position position="98"/>
    </location>
</feature>
<evidence type="ECO:0000256" key="5">
    <source>
        <dbReference type="ARBA" id="ARBA00022801"/>
    </source>
</evidence>
<organism evidence="7 8">
    <name type="scientific">Platysteira castanea</name>
    <dbReference type="NCBI Taxonomy" id="1160851"/>
    <lineage>
        <taxon>Eukaryota</taxon>
        <taxon>Metazoa</taxon>
        <taxon>Chordata</taxon>
        <taxon>Craniata</taxon>
        <taxon>Vertebrata</taxon>
        <taxon>Euteleostomi</taxon>
        <taxon>Archelosauria</taxon>
        <taxon>Archosauria</taxon>
        <taxon>Dinosauria</taxon>
        <taxon>Saurischia</taxon>
        <taxon>Theropoda</taxon>
        <taxon>Coelurosauria</taxon>
        <taxon>Aves</taxon>
        <taxon>Neognathae</taxon>
        <taxon>Neoaves</taxon>
        <taxon>Telluraves</taxon>
        <taxon>Australaves</taxon>
        <taxon>Passeriformes</taxon>
        <taxon>Corvoidea</taxon>
        <taxon>Platysteiridae</taxon>
        <taxon>Platysteira</taxon>
    </lineage>
</organism>
<dbReference type="EMBL" id="VYXC01003161">
    <property type="protein sequence ID" value="NWU21778.1"/>
    <property type="molecule type" value="Genomic_DNA"/>
</dbReference>
<dbReference type="Proteomes" id="UP000584415">
    <property type="component" value="Unassembled WGS sequence"/>
</dbReference>
<evidence type="ECO:0000256" key="3">
    <source>
        <dbReference type="ARBA" id="ARBA00022722"/>
    </source>
</evidence>
<evidence type="ECO:0000313" key="7">
    <source>
        <dbReference type="EMBL" id="NWU21778.1"/>
    </source>
</evidence>
<evidence type="ECO:0000256" key="4">
    <source>
        <dbReference type="ARBA" id="ARBA00022759"/>
    </source>
</evidence>
<evidence type="ECO:0000256" key="6">
    <source>
        <dbReference type="ARBA" id="ARBA00022918"/>
    </source>
</evidence>
<accession>A0A7K5UYW5</accession>
<dbReference type="SUPFAM" id="SSF53098">
    <property type="entry name" value="Ribonuclease H-like"/>
    <property type="match status" value="1"/>
</dbReference>
<feature type="non-terminal residue" evidence="7">
    <location>
        <position position="1"/>
    </location>
</feature>
<keyword evidence="4" id="KW-0255">Endonuclease</keyword>
<keyword evidence="8" id="KW-1185">Reference proteome</keyword>
<keyword evidence="2" id="KW-0548">Nucleotidyltransferase</keyword>
<keyword evidence="5" id="KW-0378">Hydrolase</keyword>
<dbReference type="GO" id="GO:0003964">
    <property type="term" value="F:RNA-directed DNA polymerase activity"/>
    <property type="evidence" value="ECO:0007669"/>
    <property type="project" value="UniProtKB-KW"/>
</dbReference>
<protein>
    <submittedName>
        <fullName evidence="7">IGEB protein</fullName>
    </submittedName>
</protein>
<keyword evidence="1" id="KW-0808">Transferase</keyword>
<keyword evidence="3" id="KW-0540">Nuclease</keyword>
<dbReference type="InterPro" id="IPR012337">
    <property type="entry name" value="RNaseH-like_sf"/>
</dbReference>
<sequence length="98" mass="11137">VKHSTGIPHSPTEHSIVKRAHSTIKHILNQQQGETETCSPIERLCKALFTINFLNSSFMEPNPPVFRHFSNLTRAKLNEKLPVLIKDPESWQIPGPFP</sequence>
<dbReference type="GO" id="GO:0016787">
    <property type="term" value="F:hydrolase activity"/>
    <property type="evidence" value="ECO:0007669"/>
    <property type="project" value="UniProtKB-KW"/>
</dbReference>
<keyword evidence="6" id="KW-0695">RNA-directed DNA polymerase</keyword>
<evidence type="ECO:0000313" key="8">
    <source>
        <dbReference type="Proteomes" id="UP000584415"/>
    </source>
</evidence>
<dbReference type="InterPro" id="IPR036397">
    <property type="entry name" value="RNaseH_sf"/>
</dbReference>
<name>A0A7K5UYW5_9CORV</name>
<dbReference type="GO" id="GO:0035613">
    <property type="term" value="F:RNA stem-loop binding"/>
    <property type="evidence" value="ECO:0007669"/>
    <property type="project" value="TreeGrafter"/>
</dbReference>
<dbReference type="AlphaFoldDB" id="A0A7K5UYW5"/>
<gene>
    <name evidence="7" type="primary">Iap_1</name>
    <name evidence="7" type="ORF">DYACAS_R16054</name>
</gene>
<comment type="caution">
    <text evidence="7">The sequence shown here is derived from an EMBL/GenBank/DDBJ whole genome shotgun (WGS) entry which is preliminary data.</text>
</comment>
<evidence type="ECO:0000256" key="1">
    <source>
        <dbReference type="ARBA" id="ARBA00022679"/>
    </source>
</evidence>
<dbReference type="PANTHER" id="PTHR41694:SF3">
    <property type="entry name" value="RNA-DIRECTED DNA POLYMERASE-RELATED"/>
    <property type="match status" value="1"/>
</dbReference>